<protein>
    <submittedName>
        <fullName evidence="1">Uncharacterized protein</fullName>
    </submittedName>
</protein>
<name>A0A4P7NCE3_PYROR</name>
<dbReference type="SMR" id="A0A4P7NCE3"/>
<dbReference type="SUPFAM" id="SSF143744">
    <property type="entry name" value="GlcG-like"/>
    <property type="match status" value="1"/>
</dbReference>
<accession>A0A4P7NCE3</accession>
<dbReference type="GO" id="GO:0006620">
    <property type="term" value="P:post-translational protein targeting to endoplasmic reticulum membrane"/>
    <property type="evidence" value="ECO:0007669"/>
    <property type="project" value="TreeGrafter"/>
</dbReference>
<dbReference type="InterPro" id="IPR038084">
    <property type="entry name" value="PduO/GlcC-like_sf"/>
</dbReference>
<organism evidence="1 2">
    <name type="scientific">Pyricularia oryzae</name>
    <name type="common">Rice blast fungus</name>
    <name type="synonym">Magnaporthe oryzae</name>
    <dbReference type="NCBI Taxonomy" id="318829"/>
    <lineage>
        <taxon>Eukaryota</taxon>
        <taxon>Fungi</taxon>
        <taxon>Dikarya</taxon>
        <taxon>Ascomycota</taxon>
        <taxon>Pezizomycotina</taxon>
        <taxon>Sordariomycetes</taxon>
        <taxon>Sordariomycetidae</taxon>
        <taxon>Magnaporthales</taxon>
        <taxon>Pyriculariaceae</taxon>
        <taxon>Pyricularia</taxon>
    </lineage>
</organism>
<sequence length="201" mass="22213">MQAQVFRRRNQAPGFGLQEDIKAISECLDPKPIPTPSEDPEQVKSTSDTITLESFTSQDAYELGHLLHARLHPIARWQGRPTLVSISLANGQVLFQCAVGSGTSPDNERWVARKRSTVLRWGCSTWLMHCKYAGDEDKFRAKFGMSPDEASGYAIHGGGFPVRVKGVEGVVAVVVVSGLKQHEDHGVIVETFMEHWEPVST</sequence>
<dbReference type="Proteomes" id="UP000294847">
    <property type="component" value="Chromosome 3"/>
</dbReference>
<evidence type="ECO:0000313" key="1">
    <source>
        <dbReference type="EMBL" id="QBZ58184.1"/>
    </source>
</evidence>
<dbReference type="EMBL" id="CP034206">
    <property type="protein sequence ID" value="QBZ58184.1"/>
    <property type="molecule type" value="Genomic_DNA"/>
</dbReference>
<dbReference type="InterPro" id="IPR005624">
    <property type="entry name" value="PduO/GlcC-like"/>
</dbReference>
<dbReference type="Pfam" id="PF03928">
    <property type="entry name" value="HbpS-like"/>
    <property type="match status" value="1"/>
</dbReference>
<dbReference type="GO" id="GO:0072380">
    <property type="term" value="C:TRC complex"/>
    <property type="evidence" value="ECO:0007669"/>
    <property type="project" value="TreeGrafter"/>
</dbReference>
<evidence type="ECO:0000313" key="2">
    <source>
        <dbReference type="Proteomes" id="UP000294847"/>
    </source>
</evidence>
<dbReference type="VEuPathDB" id="FungiDB:M_BR32_EuGene_00121361"/>
<proteinExistence type="predicted"/>
<dbReference type="AlphaFoldDB" id="A0A4P7NCE3"/>
<gene>
    <name evidence="1" type="ORF">PoMZ_03127</name>
</gene>
<dbReference type="Gene3D" id="3.30.450.150">
    <property type="entry name" value="Haem-degrading domain"/>
    <property type="match status" value="1"/>
</dbReference>
<dbReference type="InterPro" id="IPR010371">
    <property type="entry name" value="YBR137W-like"/>
</dbReference>
<dbReference type="PANTHER" id="PTHR28255:SF1">
    <property type="entry name" value="UPF0303 PROTEIN YBR137W"/>
    <property type="match status" value="1"/>
</dbReference>
<dbReference type="OMA" id="AWIDRKR"/>
<dbReference type="PANTHER" id="PTHR28255">
    <property type="match status" value="1"/>
</dbReference>
<reference evidence="1 2" key="1">
    <citation type="journal article" date="2019" name="Mol. Biol. Evol.">
        <title>Blast fungal genomes show frequent chromosomal changes, gene gains and losses, and effector gene turnover.</title>
        <authorList>
            <person name="Gomez Luciano L.B."/>
            <person name="Jason Tsai I."/>
            <person name="Chuma I."/>
            <person name="Tosa Y."/>
            <person name="Chen Y.H."/>
            <person name="Li J.Y."/>
            <person name="Li M.Y."/>
            <person name="Jade Lu M.Y."/>
            <person name="Nakayashiki H."/>
            <person name="Li W.H."/>
        </authorList>
    </citation>
    <scope>NUCLEOTIDE SEQUENCE [LARGE SCALE GENOMIC DNA]</scope>
    <source>
        <strain evidence="1">MZ5-1-6</strain>
    </source>
</reference>